<dbReference type="PIR" id="F85055">
    <property type="entry name" value="F85055"/>
</dbReference>
<dbReference type="EMBL" id="AL161500">
    <property type="protein sequence ID" value="CAB77908.1"/>
    <property type="molecule type" value="Genomic_DNA"/>
</dbReference>
<dbReference type="InterPro" id="IPR005048">
    <property type="entry name" value="DUF287"/>
</dbReference>
<dbReference type="Pfam" id="PF09331">
    <property type="entry name" value="DUF1985"/>
    <property type="match status" value="1"/>
</dbReference>
<sequence length="735" mass="82542">MARVRDGIAGPVYDSTEKSSSGEVSTSEQVTSEIENDGDAADLVPTKPAGLTEPAARDVAANDTTKETAEIEKALEEPRDGDEASPKGTAEIEKAMEEPRVGDEASPKGTAEIEEDQTGTTLKPLIDAVIQQFEEAKDGNGEELEEEEMVNTIPKEGVENVNRQDTYEAEDDEVSVKETEEDEAGNDGLEDDDLDSQPLPPQTMHFPFSEYGKVCKISSRCQVTQTVELIERKFKEEAVWFKRHDQFKHIFHMPQEPNHQTQGMWVLMLRTVKTDLLEEAWFVVNGVPIRYSIKEHALLSGFDCHSYPKEMNTMGNINFVKRIFKKESGVKVVDVLAKCSKMKHGSNRLKLVLLYFLVKVVKAGAKNDGNIEEFLLRIVGDLNACETFPWGRYIFLECMAGIRKMMKNMNGFVKPKAQPCFSGFIVPLEILAYEAIPQLGLKFRVPVRSALSDCPRMCKHKFKECSMKGVPLEVIYKELGNTKDFPSILVPAYHEKYLLKDLLDDDVDDDCGPIDIVIDSWRERLLVEKNMIWWKGMCEMDISSRCIVNEISDEEVHEIENEVPETAVPPRFPDLDTVVASITSVTQMMTKGFDETKNKIDAIDVRVQSIELFVADLKEREHGKQTEEASQDGHATDDDVLFASPDGYVTTGNEQQRDIVISERSPEVAENSNKETNTTEKEVKGKAKKNGGGKKKQEVPPVIETGKKQTRGASRLITSPFVADDKKRKKMRKAD</sequence>
<name>Q9XE95_ARATH</name>
<feature type="compositionally biased region" description="Polar residues" evidence="1">
    <location>
        <begin position="18"/>
        <end position="33"/>
    </location>
</feature>
<feature type="region of interest" description="Disordered" evidence="1">
    <location>
        <begin position="136"/>
        <end position="198"/>
    </location>
</feature>
<feature type="compositionally biased region" description="Basic and acidic residues" evidence="1">
    <location>
        <begin position="655"/>
        <end position="667"/>
    </location>
</feature>
<evidence type="ECO:0000256" key="1">
    <source>
        <dbReference type="SAM" id="MobiDB-lite"/>
    </source>
</evidence>
<evidence type="ECO:0000259" key="3">
    <source>
        <dbReference type="Pfam" id="PF09331"/>
    </source>
</evidence>
<dbReference type="InterPro" id="IPR015410">
    <property type="entry name" value="DUF1985"/>
</dbReference>
<reference key="1">
    <citation type="journal article" date="1999" name="Nature">
        <title>Sequence and analysis of chromosome 4 of the plant Arabidopsis thaliana.</title>
        <authorList>
            <consortium name="EU"/>
            <consortium name="CSHL and WU Arabidopsis Sequencing Project"/>
            <person name="Mayer K."/>
            <person name="Schuller C."/>
            <person name="Wambutt R."/>
            <person name="Murphy G."/>
            <person name="Volckaert G."/>
            <person name="Pohl T."/>
            <person name="Dusterhoft A."/>
            <person name="Stiekema W."/>
            <person name="Entian K.D."/>
            <person name="Terryn N."/>
            <person name="Harris B."/>
            <person name="Ansorge W."/>
            <person name="Brandt P."/>
            <person name="Grivell L."/>
            <person name="Rieger M."/>
            <person name="Weichselgartner M."/>
            <person name="de Simone V."/>
            <person name="Obermaier B."/>
            <person name="Mache R."/>
            <person name="Muller M."/>
            <person name="Kreis M."/>
            <person name="Delseny M."/>
            <person name="Puigdomenech P."/>
            <person name="Watson M."/>
            <person name="Schmidtheini T."/>
            <person name="Reichert B."/>
            <person name="Portatelle D."/>
            <person name="Perez-Alonso M."/>
            <person name="Boutry M."/>
            <person name="Bancroft I."/>
            <person name="Vos P."/>
            <person name="Hoheisel J."/>
            <person name="Zimmermann W."/>
            <person name="Wedler H."/>
            <person name="Ridley P."/>
            <person name="Langham S.A."/>
            <person name="McCullagh B."/>
            <person name="Bilham L."/>
            <person name="Robben J."/>
            <person name="Van der Schueren J."/>
            <person name="Grymonprez B."/>
            <person name="Chuang Y.J."/>
            <person name="Vandenbussche F."/>
            <person name="Braeken M."/>
            <person name="Weltjens I."/>
            <person name="Voet M."/>
            <person name="Bastiaens I."/>
            <person name="Aert R."/>
            <person name="Defoor E."/>
            <person name="Weitzenegger T."/>
            <person name="Bothe G."/>
            <person name="Ramsperger U."/>
            <person name="Hilbert H."/>
            <person name="Braun M."/>
            <person name="Holzer E."/>
            <person name="Brandt A."/>
            <person name="Peters S."/>
            <person name="van Staveren M."/>
            <person name="Dirske W."/>
            <person name="Mooijman P."/>
            <person name="Klein Lankhorst R."/>
            <person name="Rose M."/>
            <person name="Hauf J."/>
            <person name="Kotter P."/>
            <person name="Berneiser S."/>
            <person name="Hempel S."/>
            <person name="Feldpausch M."/>
            <person name="Lamberth S."/>
            <person name="Van den Daele H."/>
            <person name="De Keyser A."/>
            <person name="Buysshaert C."/>
            <person name="Gielen J."/>
            <person name="Villarroel R."/>
            <person name="De Clercq R."/>
            <person name="Van Montagu M."/>
            <person name="Rogers J."/>
            <person name="Cronin A."/>
            <person name="Quail M."/>
            <person name="Bray-Allen S."/>
            <person name="Clark L."/>
            <person name="Doggett J."/>
            <person name="Hall S."/>
            <person name="Kay M."/>
            <person name="Lennard N."/>
            <person name="McLay K."/>
            <person name="Mayes R."/>
            <person name="Pettett A."/>
            <person name="Rajandream M.A."/>
            <person name="Lyne M."/>
            <person name="Benes V."/>
            <person name="Rechmann S."/>
            <person name="Borkova D."/>
            <person name="Blocker H."/>
            <person name="Scharfe M."/>
            <person name="Grimm M."/>
            <person name="Lohnert T.H."/>
            <person name="Dose S."/>
            <person name="de Haan M."/>
            <person name="Maarse A."/>
            <person name="Schafer M."/>
            <person name="Muller-Auer S."/>
            <person name="Gabel C."/>
            <person name="Fuchs M."/>
            <person name="Fartmann B."/>
            <person name="Granderath K."/>
            <person name="Dauner D."/>
            <person name="Herzl A."/>
            <person name="Neumann S."/>
            <person name="Argiriou A."/>
            <person name="Vitale D."/>
            <person name="Liguori R."/>
            <person name="Piravandi E."/>
            <person name="Massenet O."/>
            <person name="Quigley F."/>
            <person name="Clabauld G."/>
            <person name="Mundlein A."/>
            <person name="Felber R."/>
            <person name="Schnabl S."/>
            <person name="Hiller R."/>
            <person name="Schmidt W."/>
            <person name="Lecharny A."/>
            <person name="Aubourg S."/>
            <person name="Chefdor F."/>
            <person name="Cooke R."/>
            <person name="Berger C."/>
            <person name="Montfort A."/>
            <person name="Casacuberta E."/>
            <person name="Gibbons T."/>
            <person name="Weber N."/>
            <person name="Vandenbol M."/>
            <person name="Bargues M."/>
            <person name="Terol J."/>
            <person name="Torres A."/>
            <person name="Perez-Perez A."/>
            <person name="Purnelle B."/>
            <person name="Bent E."/>
            <person name="Johnson S."/>
            <person name="Tacon D."/>
            <person name="Jesse T."/>
            <person name="Heijnen L."/>
            <person name="Schwarz S."/>
            <person name="Scholler P."/>
            <person name="Heber S."/>
            <person name="Francs P."/>
            <person name="Bielke C."/>
            <person name="Frishman D."/>
            <person name="Haase D."/>
            <person name="Lemcke K."/>
            <person name="Mewes H.W."/>
            <person name="Stocker S."/>
            <person name="Zaccaria P."/>
            <person name="Bevan M."/>
            <person name="Wilson R.K."/>
            <person name="de la Bastide M."/>
            <person name="Habermann K."/>
            <person name="Parnell L."/>
            <person name="Dedhia N."/>
            <person name="Gnoj L."/>
            <person name="Schutz K."/>
            <person name="Huang E."/>
            <person name="Spiegel L."/>
            <person name="Sehkon M."/>
            <person name="Murray J."/>
            <person name="Sheet P."/>
            <person name="Cordes M."/>
            <person name="Abu-Threideh J."/>
            <person name="Stoneking T."/>
            <person name="Kalicki J."/>
            <person name="Graves T."/>
            <person name="Harmon G."/>
            <person name="Edwards J."/>
            <person name="Latreille P."/>
            <person name="Courtney L."/>
            <person name="Cloud J."/>
            <person name="Abbott A."/>
            <person name="Scott K."/>
            <person name="Johnson D."/>
            <person name="Minx P."/>
            <person name="Bentley D."/>
            <person name="Fulton B."/>
            <person name="Miller N."/>
            <person name="Greco T."/>
            <person name="Kemp K."/>
            <person name="Kramer J."/>
            <person name="Fulton L."/>
            <person name="Mardis E."/>
            <person name="Dante M."/>
            <person name="Pepin K."/>
            <person name="Hillier L."/>
            <person name="Nelson J."/>
            <person name="Spieth J."/>
            <person name="Ryan E."/>
            <person name="Andrews S."/>
            <person name="Geisel C."/>
            <person name="Layman D."/>
            <person name="Du H."/>
            <person name="Ali J."/>
            <person name="Berghoff A."/>
            <person name="Jones K."/>
            <person name="Drone K."/>
            <person name="Cotton M."/>
            <person name="Joshu C."/>
            <person name="Antonoiu B."/>
            <person name="Zidanic M."/>
            <person name="Strong C."/>
            <person name="Sun H."/>
            <person name="Lamar B."/>
            <person name="Yordan C."/>
            <person name="Ma P."/>
            <person name="Zhong J."/>
            <person name="Preston R."/>
            <person name="Vil D."/>
            <person name="Shekher M."/>
            <person name="Matero A."/>
            <person name="Shah R."/>
            <person name="Swaby I.K."/>
            <person name="O'Shaughnessy A."/>
            <person name="Rodriguez M."/>
            <person name="Hoffmann J."/>
            <person name="Till S."/>
            <person name="Granat S."/>
            <person name="Shohdy N."/>
            <person name="Hasegawa A."/>
            <person name="Hameed A."/>
            <person name="Lodhi M."/>
            <person name="Johnson A."/>
            <person name="Chen E."/>
            <person name="Marra M."/>
            <person name="Martienssen R."/>
            <person name="McCombie W.R."/>
        </authorList>
    </citation>
    <scope>NUCLEOTIDE SEQUENCE [LARGE SCALE GENOMIC DNA]</scope>
    <source>
        <strain>cv. Columbia</strain>
    </source>
</reference>
<organism evidence="4">
    <name type="scientific">Arabidopsis thaliana</name>
    <name type="common">Mouse-ear cress</name>
    <dbReference type="NCBI Taxonomy" id="3702"/>
    <lineage>
        <taxon>Eukaryota</taxon>
        <taxon>Viridiplantae</taxon>
        <taxon>Streptophyta</taxon>
        <taxon>Embryophyta</taxon>
        <taxon>Tracheophyta</taxon>
        <taxon>Spermatophyta</taxon>
        <taxon>Magnoliopsida</taxon>
        <taxon>eudicotyledons</taxon>
        <taxon>Gunneridae</taxon>
        <taxon>Pentapetalae</taxon>
        <taxon>rosids</taxon>
        <taxon>malvids</taxon>
        <taxon>Brassicales</taxon>
        <taxon>Brassicaceae</taxon>
        <taxon>Camelineae</taxon>
        <taxon>Arabidopsis</taxon>
    </lineage>
</organism>
<accession>Q9XE95</accession>
<reference evidence="4" key="2">
    <citation type="submission" date="1999-06" db="EMBL/GenBank/DDBJ databases">
        <title>Arabidopsis thaliana BAC T19B17 from chromosome IV, near 19.3 cM.</title>
        <authorList>
            <person name="Parnell L.D."/>
            <person name="Chen E.Y."/>
            <person name="Ma P."/>
            <person name="Chen C.N."/>
        </authorList>
    </citation>
    <scope>NUCLEOTIDE SEQUENCE</scope>
</reference>
<feature type="domain" description="DUF1985" evidence="3">
    <location>
        <begin position="269"/>
        <end position="399"/>
    </location>
</feature>
<dbReference type="PANTHER" id="PTHR48449:SF1">
    <property type="entry name" value="DUF1985 DOMAIN-CONTAINING PROTEIN"/>
    <property type="match status" value="1"/>
</dbReference>
<reference evidence="5" key="3">
    <citation type="submission" date="2000-03" db="EMBL/GenBank/DDBJ databases">
        <authorList>
            <person name="Zhong J."/>
            <person name="Ma P."/>
            <person name="Parnell L.D."/>
            <person name="Chen C.N."/>
            <person name="Chen E.Y."/>
            <person name="Mewes H.W."/>
            <person name="Lemcke K."/>
            <person name="Mayer K.F.X."/>
        </authorList>
    </citation>
    <scope>NUCLEOTIDE SEQUENCE</scope>
</reference>
<proteinExistence type="predicted"/>
<feature type="region of interest" description="Disordered" evidence="1">
    <location>
        <begin position="1"/>
        <end position="122"/>
    </location>
</feature>
<gene>
    <name evidence="4" type="primary">T19B17.13</name>
    <name evidence="5" type="ordered locus">At4g04400</name>
</gene>
<evidence type="ECO:0000259" key="2">
    <source>
        <dbReference type="Pfam" id="PF03384"/>
    </source>
</evidence>
<evidence type="ECO:0000313" key="4">
    <source>
        <dbReference type="EMBL" id="AAD36941.1"/>
    </source>
</evidence>
<feature type="domain" description="DUF287" evidence="2">
    <location>
        <begin position="486"/>
        <end position="538"/>
    </location>
</feature>
<feature type="compositionally biased region" description="Acidic residues" evidence="1">
    <location>
        <begin position="167"/>
        <end position="195"/>
    </location>
</feature>
<protein>
    <submittedName>
        <fullName evidence="5">Uncharacterized protein AT4g04400</fullName>
    </submittedName>
    <submittedName>
        <fullName evidence="4">Uncharacterized protein T19B17.13</fullName>
    </submittedName>
</protein>
<dbReference type="PANTHER" id="PTHR48449">
    <property type="entry name" value="DUF1985 DOMAIN-CONTAINING PROTEIN"/>
    <property type="match status" value="1"/>
</dbReference>
<dbReference type="Pfam" id="PF03384">
    <property type="entry name" value="DUF287"/>
    <property type="match status" value="1"/>
</dbReference>
<feature type="compositionally biased region" description="Basic and acidic residues" evidence="1">
    <location>
        <begin position="64"/>
        <end position="106"/>
    </location>
</feature>
<reference evidence="5" key="4">
    <citation type="submission" date="2000-03" db="EMBL/GenBank/DDBJ databases">
        <authorList>
            <person name="EU Arabidopsis sequencing project"/>
        </authorList>
    </citation>
    <scope>NUCLEOTIDE SEQUENCE</scope>
</reference>
<evidence type="ECO:0000313" key="5">
    <source>
        <dbReference type="EMBL" id="CAB77908.1"/>
    </source>
</evidence>
<dbReference type="AlphaFoldDB" id="Q9XE95"/>
<feature type="region of interest" description="Disordered" evidence="1">
    <location>
        <begin position="620"/>
        <end position="735"/>
    </location>
</feature>
<dbReference type="EMBL" id="AF069441">
    <property type="protein sequence ID" value="AAD36941.1"/>
    <property type="molecule type" value="Genomic_DNA"/>
</dbReference>